<dbReference type="RefSeq" id="WP_138097225.1">
    <property type="nucleotide sequence ID" value="NZ_CP040428.1"/>
</dbReference>
<sequence length="159" mass="17973">MIDIYADIKSYTSLGDIEINQYVDCYSSELHGNFNVVVKEYTIPFPSNEKMFGYSLNNGVIVFSTTADGKIVSVGCNEDYKGKYKDKIYSGITMGELLALTSNQKILNGTIIVDDDYGMALTLPSPYNEIADYISHIPHDLELNEIYVSDYSFWDLNRK</sequence>
<keyword evidence="2" id="KW-1185">Reference proteome</keyword>
<reference evidence="1 2" key="1">
    <citation type="submission" date="2019-05" db="EMBL/GenBank/DDBJ databases">
        <title>Complete genome sequence of Izhakiella calystegiae KSNA2, an endophyte isolated from beach morning glory (Calystegia soldanella).</title>
        <authorList>
            <person name="Jiang L."/>
            <person name="Jeong J.C."/>
            <person name="Kim C.Y."/>
            <person name="Kim D.H."/>
            <person name="Kim S.W."/>
            <person name="Lee j."/>
        </authorList>
    </citation>
    <scope>NUCLEOTIDE SEQUENCE [LARGE SCALE GENOMIC DNA]</scope>
    <source>
        <strain evidence="1 2">KSNA2</strain>
    </source>
</reference>
<gene>
    <name evidence="1" type="ORF">FEM41_16150</name>
</gene>
<organism evidence="1 2">
    <name type="scientific">Jejubacter calystegiae</name>
    <dbReference type="NCBI Taxonomy" id="2579935"/>
    <lineage>
        <taxon>Bacteria</taxon>
        <taxon>Pseudomonadati</taxon>
        <taxon>Pseudomonadota</taxon>
        <taxon>Gammaproteobacteria</taxon>
        <taxon>Enterobacterales</taxon>
        <taxon>Enterobacteriaceae</taxon>
        <taxon>Jejubacter</taxon>
    </lineage>
</organism>
<accession>A0A4P8YME7</accession>
<dbReference type="OrthoDB" id="2595999at2"/>
<dbReference type="KEGG" id="izh:FEM41_16150"/>
<evidence type="ECO:0000313" key="2">
    <source>
        <dbReference type="Proteomes" id="UP000302163"/>
    </source>
</evidence>
<dbReference type="EMBL" id="CP040428">
    <property type="protein sequence ID" value="QCT21068.1"/>
    <property type="molecule type" value="Genomic_DNA"/>
</dbReference>
<dbReference type="AlphaFoldDB" id="A0A4P8YME7"/>
<protein>
    <submittedName>
        <fullName evidence="1">Uncharacterized protein</fullName>
    </submittedName>
</protein>
<evidence type="ECO:0000313" key="1">
    <source>
        <dbReference type="EMBL" id="QCT21068.1"/>
    </source>
</evidence>
<proteinExistence type="predicted"/>
<name>A0A4P8YME7_9ENTR</name>
<dbReference type="Proteomes" id="UP000302163">
    <property type="component" value="Chromosome"/>
</dbReference>